<feature type="domain" description="DUF3417" evidence="11">
    <location>
        <begin position="13"/>
        <end position="135"/>
    </location>
</feature>
<comment type="catalytic activity">
    <reaction evidence="1">
        <text>[(1-&gt;4)-alpha-D-glucosyl](n) + phosphate = [(1-&gt;4)-alpha-D-glucosyl](n-1) + alpha-D-glucose 1-phosphate</text>
        <dbReference type="Rhea" id="RHEA:41732"/>
        <dbReference type="Rhea" id="RHEA-COMP:9584"/>
        <dbReference type="Rhea" id="RHEA-COMP:9586"/>
        <dbReference type="ChEBI" id="CHEBI:15444"/>
        <dbReference type="ChEBI" id="CHEBI:43474"/>
        <dbReference type="ChEBI" id="CHEBI:58601"/>
        <dbReference type="EC" id="2.4.1.1"/>
    </reaction>
</comment>
<dbReference type="RefSeq" id="WP_290288387.1">
    <property type="nucleotide sequence ID" value="NZ_CP047211.1"/>
</dbReference>
<keyword evidence="9" id="KW-0119">Carbohydrate metabolism</keyword>
<evidence type="ECO:0000256" key="5">
    <source>
        <dbReference type="ARBA" id="ARBA00022533"/>
    </source>
</evidence>
<dbReference type="Pfam" id="PF00343">
    <property type="entry name" value="Phosphorylase"/>
    <property type="match status" value="1"/>
</dbReference>
<organism evidence="12 13">
    <name type="scientific">Corynebacterium hansenii</name>
    <dbReference type="NCBI Taxonomy" id="394964"/>
    <lineage>
        <taxon>Bacteria</taxon>
        <taxon>Bacillati</taxon>
        <taxon>Actinomycetota</taxon>
        <taxon>Actinomycetes</taxon>
        <taxon>Mycobacteriales</taxon>
        <taxon>Corynebacteriaceae</taxon>
        <taxon>Corynebacterium</taxon>
    </lineage>
</organism>
<dbReference type="Gene3D" id="3.40.50.2000">
    <property type="entry name" value="Glycogen Phosphorylase B"/>
    <property type="match status" value="3"/>
</dbReference>
<comment type="similarity">
    <text evidence="3">Belongs to the glycogen phosphorylase family.</text>
</comment>
<keyword evidence="7" id="KW-0808">Transferase</keyword>
<comment type="function">
    <text evidence="10">Phosphorylase is an important allosteric enzyme in carbohydrate metabolism. Enzymes from different sources differ in their regulatory mechanisms and in their natural substrates. However, all known phosphorylases share catalytic and structural properties.</text>
</comment>
<dbReference type="SUPFAM" id="SSF53756">
    <property type="entry name" value="UDP-Glycosyltransferase/glycogen phosphorylase"/>
    <property type="match status" value="1"/>
</dbReference>
<dbReference type="Pfam" id="PF11897">
    <property type="entry name" value="DUF3417"/>
    <property type="match status" value="1"/>
</dbReference>
<evidence type="ECO:0000259" key="11">
    <source>
        <dbReference type="Pfam" id="PF11897"/>
    </source>
</evidence>
<evidence type="ECO:0000256" key="7">
    <source>
        <dbReference type="ARBA" id="ARBA00022679"/>
    </source>
</evidence>
<sequence>MKATGIVEVSYNIPSALQPLVRLAMNMRWSWHRPTRELFESIDPDLWSRVNGPMALLHASPRSSLEALAADGEFLARMRAAAAELDAHLQDSLWFERSHDEHDRADAETTGVTNRTATDPIAAYFSMEFGIDPSLPIYSGGLGVLAGDHLKSASDLGVPLIGVGLLYTHGYFTQSLSADGWQEEAYVAHAPASLPVQKVRDGAGDHIHVEVDFPGHRTVSVALWVAQVGRVPLILLDTDIDANPTELRGITDRLYGGDDEHRVRQEIILGIGGVRAVNAFCDARGLMRPRVAHLNEGHAGFLGLERIRERMDEGATFDEALAITRAGNVFTTHTPVPSGIDRFDKEMVRRHIEAGGDGTSLLCPGVPVDRILELGAEDDPNRFNMANLALRLSQRANGVAKLHGAISRESFRGLYPGYEPDEVPIGSVTNGVHLPTWAHPAMEPVIAAACGGADPAVAEAWEHADAIGDEELWAARNTMRADLVDVARAALHDSWRHRGLDEAQLGWTRRVLDPDALTVGFARRVSTYKRLTLMLKAPDRLREILLDPDRPVQFVVAGKAHPRDMGGKQLMQELIRFADDAGVRDRFLFLPDYDMQLASHLVSGSDVWLNNPIRPQEASGTSGMKAVMNGGLTLSISDGWWDEMPQEGNGWTIPSVETHDQGYRDQLESQALYDLLEQEIVPSYYDRDDDGIPRAWLDRIRASLTTLSPKVTATRMLREYVDGYYRPADHANRLMAADGDAARQFVNWTRHVAQGWPNITLSRALCDGAPIGDGTRVLAGEEFQICVDVELGTLAHEDVRVEAIVGDVDGCGGRGGGEGHGGEGHGGGEMGGMRDNDIHAMEHRGRGRYSTTIRTDRPGTFGYAVRVVPRHQLLAHPAETGLVKYL</sequence>
<evidence type="ECO:0000256" key="2">
    <source>
        <dbReference type="ARBA" id="ARBA00001933"/>
    </source>
</evidence>
<gene>
    <name evidence="12" type="primary">glgP</name>
    <name evidence="12" type="ORF">ACFORJ_05565</name>
</gene>
<evidence type="ECO:0000313" key="12">
    <source>
        <dbReference type="EMBL" id="MFC3849628.1"/>
    </source>
</evidence>
<evidence type="ECO:0000313" key="13">
    <source>
        <dbReference type="Proteomes" id="UP001595751"/>
    </source>
</evidence>
<dbReference type="EMBL" id="JBHRZN010000002">
    <property type="protein sequence ID" value="MFC3849628.1"/>
    <property type="molecule type" value="Genomic_DNA"/>
</dbReference>
<dbReference type="Proteomes" id="UP001595751">
    <property type="component" value="Unassembled WGS sequence"/>
</dbReference>
<dbReference type="InterPro" id="IPR052182">
    <property type="entry name" value="Glycogen/Maltodextrin_Phosph"/>
</dbReference>
<comment type="caution">
    <text evidence="12">The sequence shown here is derived from an EMBL/GenBank/DDBJ whole genome shotgun (WGS) entry which is preliminary data.</text>
</comment>
<dbReference type="NCBIfam" id="TIGR02094">
    <property type="entry name" value="more_P_ylases"/>
    <property type="match status" value="1"/>
</dbReference>
<dbReference type="InterPro" id="IPR011834">
    <property type="entry name" value="Agluc_phsphrylas"/>
</dbReference>
<evidence type="ECO:0000256" key="10">
    <source>
        <dbReference type="ARBA" id="ARBA00025174"/>
    </source>
</evidence>
<evidence type="ECO:0000256" key="8">
    <source>
        <dbReference type="ARBA" id="ARBA00022898"/>
    </source>
</evidence>
<keyword evidence="8" id="KW-0663">Pyridoxal phosphate</keyword>
<evidence type="ECO:0000256" key="9">
    <source>
        <dbReference type="ARBA" id="ARBA00023277"/>
    </source>
</evidence>
<dbReference type="PANTHER" id="PTHR42655">
    <property type="entry name" value="GLYCOGEN PHOSPHORYLASE"/>
    <property type="match status" value="1"/>
</dbReference>
<name>A0ABV7ZPE0_9CORY</name>
<comment type="cofactor">
    <cofactor evidence="2">
        <name>pyridoxal 5'-phosphate</name>
        <dbReference type="ChEBI" id="CHEBI:597326"/>
    </cofactor>
</comment>
<accession>A0ABV7ZPE0</accession>
<dbReference type="InterPro" id="IPR024517">
    <property type="entry name" value="Glycogen_phosphorylase_DUF3417"/>
</dbReference>
<dbReference type="InterPro" id="IPR035090">
    <property type="entry name" value="Pyridoxal_P_attach_site"/>
</dbReference>
<evidence type="ECO:0000256" key="6">
    <source>
        <dbReference type="ARBA" id="ARBA00022676"/>
    </source>
</evidence>
<protein>
    <recommendedName>
        <fullName evidence="4">glycogen phosphorylase</fullName>
        <ecNumber evidence="4">2.4.1.1</ecNumber>
    </recommendedName>
</protein>
<dbReference type="InterPro" id="IPR000811">
    <property type="entry name" value="Glyco_trans_35"/>
</dbReference>
<dbReference type="PROSITE" id="PS00102">
    <property type="entry name" value="PHOSPHORYLASE"/>
    <property type="match status" value="1"/>
</dbReference>
<dbReference type="PIRSF" id="PIRSF000460">
    <property type="entry name" value="Pprylas_GlgP"/>
    <property type="match status" value="1"/>
</dbReference>
<evidence type="ECO:0000256" key="1">
    <source>
        <dbReference type="ARBA" id="ARBA00001275"/>
    </source>
</evidence>
<evidence type="ECO:0000256" key="3">
    <source>
        <dbReference type="ARBA" id="ARBA00006047"/>
    </source>
</evidence>
<dbReference type="EC" id="2.4.1.1" evidence="4"/>
<evidence type="ECO:0000256" key="4">
    <source>
        <dbReference type="ARBA" id="ARBA00012591"/>
    </source>
</evidence>
<proteinExistence type="inferred from homology"/>
<reference evidence="13" key="1">
    <citation type="journal article" date="2019" name="Int. J. Syst. Evol. Microbiol.">
        <title>The Global Catalogue of Microorganisms (GCM) 10K type strain sequencing project: providing services to taxonomists for standard genome sequencing and annotation.</title>
        <authorList>
            <consortium name="The Broad Institute Genomics Platform"/>
            <consortium name="The Broad Institute Genome Sequencing Center for Infectious Disease"/>
            <person name="Wu L."/>
            <person name="Ma J."/>
        </authorList>
    </citation>
    <scope>NUCLEOTIDE SEQUENCE [LARGE SCALE GENOMIC DNA]</scope>
    <source>
        <strain evidence="13">CCUG 53252</strain>
    </source>
</reference>
<keyword evidence="5" id="KW-0021">Allosteric enzyme</keyword>
<keyword evidence="6" id="KW-0328">Glycosyltransferase</keyword>
<dbReference type="PANTHER" id="PTHR42655:SF1">
    <property type="entry name" value="GLYCOGEN PHOSPHORYLASE"/>
    <property type="match status" value="1"/>
</dbReference>
<keyword evidence="13" id="KW-1185">Reference proteome</keyword>